<protein>
    <submittedName>
        <fullName evidence="5">Hydrogenase maturation protease</fullName>
    </submittedName>
</protein>
<sequence length="155" mass="17062">MKKINVLGLGNIIFGDEGFGVEAVKALEKKRDWPAGVSFIDGGTQGIYLLDYIEAPDCLLIYDALIPVEYEFKVYTYFNDELPAFIYRKMSSHQAGLSELLSLARLHDKMPKQVAFVGIPPKSLEMGIGLSAEVKALMEAALSEGQSILDSWLAS</sequence>
<reference evidence="5 6" key="1">
    <citation type="submission" date="2008-06" db="EMBL/GenBank/DDBJ databases">
        <title>Complete sequence of Chloroherpeton thalassium ATCC 35110.</title>
        <authorList>
            <consortium name="US DOE Joint Genome Institute"/>
            <person name="Lucas S."/>
            <person name="Copeland A."/>
            <person name="Lapidus A."/>
            <person name="Glavina del Rio T."/>
            <person name="Dalin E."/>
            <person name="Tice H."/>
            <person name="Bruce D."/>
            <person name="Goodwin L."/>
            <person name="Pitluck S."/>
            <person name="Schmutz J."/>
            <person name="Larimer F."/>
            <person name="Land M."/>
            <person name="Hauser L."/>
            <person name="Kyrpides N."/>
            <person name="Mikhailova N."/>
            <person name="Liu Z."/>
            <person name="Li T."/>
            <person name="Zhao F."/>
            <person name="Overmann J."/>
            <person name="Bryant D.A."/>
            <person name="Richardson P."/>
        </authorList>
    </citation>
    <scope>NUCLEOTIDE SEQUENCE [LARGE SCALE GENOMIC DNA]</scope>
    <source>
        <strain evidence="6">ATCC 35110 / GB-78</strain>
    </source>
</reference>
<dbReference type="GO" id="GO:0004190">
    <property type="term" value="F:aspartic-type endopeptidase activity"/>
    <property type="evidence" value="ECO:0007669"/>
    <property type="project" value="UniProtKB-KW"/>
</dbReference>
<organism evidence="5 6">
    <name type="scientific">Chloroherpeton thalassium (strain ATCC 35110 / GB-78)</name>
    <dbReference type="NCBI Taxonomy" id="517418"/>
    <lineage>
        <taxon>Bacteria</taxon>
        <taxon>Pseudomonadati</taxon>
        <taxon>Chlorobiota</taxon>
        <taxon>Chlorobiia</taxon>
        <taxon>Chlorobiales</taxon>
        <taxon>Chloroherpetonaceae</taxon>
        <taxon>Chloroherpeton</taxon>
    </lineage>
</organism>
<dbReference type="STRING" id="517418.Ctha_1272"/>
<dbReference type="AlphaFoldDB" id="B3QZ42"/>
<dbReference type="OrthoDB" id="9794619at2"/>
<dbReference type="NCBIfam" id="TIGR00072">
    <property type="entry name" value="hydrog_prot"/>
    <property type="match status" value="1"/>
</dbReference>
<evidence type="ECO:0000256" key="4">
    <source>
        <dbReference type="ARBA" id="ARBA00022801"/>
    </source>
</evidence>
<name>B3QZ42_CHLT3</name>
<dbReference type="MEROPS" id="A31.002"/>
<dbReference type="HOGENOM" id="CLU_099037_0_1_10"/>
<comment type="similarity">
    <text evidence="1">Belongs to the peptidase A31 family.</text>
</comment>
<keyword evidence="3" id="KW-0064">Aspartyl protease</keyword>
<dbReference type="Proteomes" id="UP000001208">
    <property type="component" value="Chromosome"/>
</dbReference>
<dbReference type="CDD" id="cd06062">
    <property type="entry name" value="H2MP_MemB-H2up"/>
    <property type="match status" value="1"/>
</dbReference>
<dbReference type="eggNOG" id="COG0680">
    <property type="taxonomic scope" value="Bacteria"/>
</dbReference>
<dbReference type="PANTHER" id="PTHR30302:SF1">
    <property type="entry name" value="HYDROGENASE 2 MATURATION PROTEASE"/>
    <property type="match status" value="1"/>
</dbReference>
<dbReference type="EMBL" id="CP001100">
    <property type="protein sequence ID" value="ACF13735.1"/>
    <property type="molecule type" value="Genomic_DNA"/>
</dbReference>
<dbReference type="Pfam" id="PF01750">
    <property type="entry name" value="HycI"/>
    <property type="match status" value="1"/>
</dbReference>
<dbReference type="Gene3D" id="3.40.50.1450">
    <property type="entry name" value="HybD-like"/>
    <property type="match status" value="1"/>
</dbReference>
<dbReference type="PRINTS" id="PR00446">
    <property type="entry name" value="HYDRGNUPTAKE"/>
</dbReference>
<dbReference type="SUPFAM" id="SSF53163">
    <property type="entry name" value="HybD-like"/>
    <property type="match status" value="1"/>
</dbReference>
<dbReference type="KEGG" id="cts:Ctha_1272"/>
<dbReference type="GO" id="GO:0016485">
    <property type="term" value="P:protein processing"/>
    <property type="evidence" value="ECO:0007669"/>
    <property type="project" value="TreeGrafter"/>
</dbReference>
<dbReference type="InterPro" id="IPR000671">
    <property type="entry name" value="Peptidase_A31"/>
</dbReference>
<evidence type="ECO:0000256" key="3">
    <source>
        <dbReference type="ARBA" id="ARBA00022750"/>
    </source>
</evidence>
<evidence type="ECO:0000256" key="1">
    <source>
        <dbReference type="ARBA" id="ARBA00006814"/>
    </source>
</evidence>
<keyword evidence="6" id="KW-1185">Reference proteome</keyword>
<dbReference type="InterPro" id="IPR023430">
    <property type="entry name" value="Pept_HybD-like_dom_sf"/>
</dbReference>
<proteinExistence type="inferred from homology"/>
<accession>B3QZ42</accession>
<keyword evidence="2 5" id="KW-0645">Protease</keyword>
<evidence type="ECO:0000256" key="2">
    <source>
        <dbReference type="ARBA" id="ARBA00022670"/>
    </source>
</evidence>
<keyword evidence="4" id="KW-0378">Hydrolase</keyword>
<evidence type="ECO:0000313" key="6">
    <source>
        <dbReference type="Proteomes" id="UP000001208"/>
    </source>
</evidence>
<dbReference type="PANTHER" id="PTHR30302">
    <property type="entry name" value="HYDROGENASE 1 MATURATION PROTEASE"/>
    <property type="match status" value="1"/>
</dbReference>
<evidence type="ECO:0000313" key="5">
    <source>
        <dbReference type="EMBL" id="ACF13735.1"/>
    </source>
</evidence>
<dbReference type="GO" id="GO:0008047">
    <property type="term" value="F:enzyme activator activity"/>
    <property type="evidence" value="ECO:0007669"/>
    <property type="project" value="InterPro"/>
</dbReference>
<gene>
    <name evidence="5" type="ordered locus">Ctha_1272</name>
</gene>